<comment type="similarity">
    <text evidence="1">Belongs to the major facilitator superfamily.</text>
</comment>
<feature type="transmembrane region" description="Helical" evidence="2">
    <location>
        <begin position="260"/>
        <end position="281"/>
    </location>
</feature>
<feature type="transmembrane region" description="Helical" evidence="2">
    <location>
        <begin position="207"/>
        <end position="226"/>
    </location>
</feature>
<feature type="transmembrane region" description="Helical" evidence="2">
    <location>
        <begin position="385"/>
        <end position="406"/>
    </location>
</feature>
<dbReference type="GO" id="GO:0008643">
    <property type="term" value="P:carbohydrate transport"/>
    <property type="evidence" value="ECO:0007669"/>
    <property type="project" value="InterPro"/>
</dbReference>
<dbReference type="FunFam" id="1.20.1250.20:FF:000431">
    <property type="entry name" value="Predicted protein"/>
    <property type="match status" value="1"/>
</dbReference>
<feature type="transmembrane region" description="Helical" evidence="2">
    <location>
        <begin position="321"/>
        <end position="339"/>
    </location>
</feature>
<dbReference type="Pfam" id="PF13347">
    <property type="entry name" value="MFS_2"/>
    <property type="match status" value="1"/>
</dbReference>
<keyword evidence="4" id="KW-1185">Reference proteome</keyword>
<dbReference type="GO" id="GO:0005886">
    <property type="term" value="C:plasma membrane"/>
    <property type="evidence" value="ECO:0007669"/>
    <property type="project" value="TreeGrafter"/>
</dbReference>
<feature type="transmembrane region" description="Helical" evidence="2">
    <location>
        <begin position="418"/>
        <end position="441"/>
    </location>
</feature>
<dbReference type="SUPFAM" id="SSF103473">
    <property type="entry name" value="MFS general substrate transporter"/>
    <property type="match status" value="1"/>
</dbReference>
<dbReference type="InterPro" id="IPR036259">
    <property type="entry name" value="MFS_trans_sf"/>
</dbReference>
<keyword evidence="2" id="KW-0472">Membrane</keyword>
<dbReference type="Gene3D" id="1.20.1250.20">
    <property type="entry name" value="MFS general substrate transporter like domains"/>
    <property type="match status" value="2"/>
</dbReference>
<reference evidence="3 4" key="1">
    <citation type="journal article" date="2024" name="Insects">
        <title>An Improved Chromosome-Level Genome Assembly of the Firefly Pyrocoelia pectoralis.</title>
        <authorList>
            <person name="Fu X."/>
            <person name="Meyer-Rochow V.B."/>
            <person name="Ballantyne L."/>
            <person name="Zhu X."/>
        </authorList>
    </citation>
    <scope>NUCLEOTIDE SEQUENCE [LARGE SCALE GENOMIC DNA]</scope>
    <source>
        <strain evidence="3">XCY_ONT2</strain>
    </source>
</reference>
<dbReference type="EMBL" id="JAVRBK010000001">
    <property type="protein sequence ID" value="KAK5650159.1"/>
    <property type="molecule type" value="Genomic_DNA"/>
</dbReference>
<feature type="transmembrane region" description="Helical" evidence="2">
    <location>
        <begin position="169"/>
        <end position="187"/>
    </location>
</feature>
<dbReference type="InterPro" id="IPR039672">
    <property type="entry name" value="MFS_2"/>
</dbReference>
<dbReference type="GO" id="GO:0015293">
    <property type="term" value="F:symporter activity"/>
    <property type="evidence" value="ECO:0007669"/>
    <property type="project" value="InterPro"/>
</dbReference>
<gene>
    <name evidence="3" type="ORF">RI129_001188</name>
</gene>
<feature type="transmembrane region" description="Helical" evidence="2">
    <location>
        <begin position="287"/>
        <end position="309"/>
    </location>
</feature>
<comment type="caution">
    <text evidence="3">The sequence shown here is derived from an EMBL/GenBank/DDBJ whole genome shotgun (WGS) entry which is preliminary data.</text>
</comment>
<organism evidence="3 4">
    <name type="scientific">Pyrocoelia pectoralis</name>
    <dbReference type="NCBI Taxonomy" id="417401"/>
    <lineage>
        <taxon>Eukaryota</taxon>
        <taxon>Metazoa</taxon>
        <taxon>Ecdysozoa</taxon>
        <taxon>Arthropoda</taxon>
        <taxon>Hexapoda</taxon>
        <taxon>Insecta</taxon>
        <taxon>Pterygota</taxon>
        <taxon>Neoptera</taxon>
        <taxon>Endopterygota</taxon>
        <taxon>Coleoptera</taxon>
        <taxon>Polyphaga</taxon>
        <taxon>Elateriformia</taxon>
        <taxon>Elateroidea</taxon>
        <taxon>Lampyridae</taxon>
        <taxon>Lampyrinae</taxon>
        <taxon>Pyrocoelia</taxon>
    </lineage>
</organism>
<feature type="transmembrane region" description="Helical" evidence="2">
    <location>
        <begin position="351"/>
        <end position="373"/>
    </location>
</feature>
<evidence type="ECO:0000256" key="2">
    <source>
        <dbReference type="SAM" id="Phobius"/>
    </source>
</evidence>
<evidence type="ECO:0000313" key="3">
    <source>
        <dbReference type="EMBL" id="KAK5650159.1"/>
    </source>
</evidence>
<dbReference type="AlphaFoldDB" id="A0AAN7VUX6"/>
<evidence type="ECO:0008006" key="5">
    <source>
        <dbReference type="Google" id="ProtNLM"/>
    </source>
</evidence>
<name>A0AAN7VUX6_9COLE</name>
<protein>
    <recommendedName>
        <fullName evidence="5">Major facilitator superfamily domain-containing protein 12-like</fullName>
    </recommendedName>
</protein>
<accession>A0AAN7VUX6</accession>
<evidence type="ECO:0000313" key="4">
    <source>
        <dbReference type="Proteomes" id="UP001329430"/>
    </source>
</evidence>
<feature type="transmembrane region" description="Helical" evidence="2">
    <location>
        <begin position="20"/>
        <end position="45"/>
    </location>
</feature>
<dbReference type="PANTHER" id="PTHR11328:SF28">
    <property type="entry name" value="MAJOR FACILITATOR SUPERFAMILY DOMAIN-CONTAINING PROTEIN 12"/>
    <property type="match status" value="1"/>
</dbReference>
<dbReference type="Proteomes" id="UP001329430">
    <property type="component" value="Chromosome 1"/>
</dbReference>
<dbReference type="PANTHER" id="PTHR11328">
    <property type="entry name" value="MAJOR FACILITATOR SUPERFAMILY DOMAIN-CONTAINING PROTEIN"/>
    <property type="match status" value="1"/>
</dbReference>
<evidence type="ECO:0000256" key="1">
    <source>
        <dbReference type="ARBA" id="ARBA00008335"/>
    </source>
</evidence>
<proteinExistence type="inferred from homology"/>
<feature type="transmembrane region" description="Helical" evidence="2">
    <location>
        <begin position="57"/>
        <end position="75"/>
    </location>
</feature>
<feature type="transmembrane region" description="Helical" evidence="2">
    <location>
        <begin position="95"/>
        <end position="114"/>
    </location>
</feature>
<dbReference type="CDD" id="cd17491">
    <property type="entry name" value="MFS_MFSD12"/>
    <property type="match status" value="1"/>
</dbReference>
<keyword evidence="2" id="KW-1133">Transmembrane helix</keyword>
<feature type="transmembrane region" description="Helical" evidence="2">
    <location>
        <begin position="126"/>
        <end position="148"/>
    </location>
</feature>
<sequence>MSEETARLIPEQHEKLPFRLQLAFGVGHVLNDICSSMWFTYLLVFLHLVLEFDNWDAGFLLLVGQVADAIANPFVGYQSDQRDTLWICRYGQRKIWHLIGTVCVLGAFPFIFLPCVSPDSQRSVQLFYFAVFIIIFQFGWAAVQIAHLSIMPELTADEHQRTKLAATRYCFTVISNVLVYFVSWIIFRCEDGSERRISPSDTSDFQIIVWSGLGVGIICTIIYHLFVHEDSSRFHDHHETEKISLGVGQILQKVRYYQAAVVYMSTMLYINLTQVFVPLYLHETLSMAASALAKIPLVIYLGSLFTSFLVGTLNKYLGRKVAYVMGAIVGLAGCTWIYLRSHTSNFTSYEIYIVAVLFGCASSIVLVTNLGVTTDAIGDKTGSGAFVYGIMCFTDKLSNGIAVFVIQDLHKTFPNSEYYGHVLTFACGGALLLGSLGVISLSICKISKPNYTLVTE</sequence>
<keyword evidence="2" id="KW-0812">Transmembrane</keyword>